<name>A0A6G1C171_9ORYZ</name>
<evidence type="ECO:0000313" key="2">
    <source>
        <dbReference type="Proteomes" id="UP000479710"/>
    </source>
</evidence>
<reference evidence="1 2" key="1">
    <citation type="submission" date="2019-11" db="EMBL/GenBank/DDBJ databases">
        <title>Whole genome sequence of Oryza granulata.</title>
        <authorList>
            <person name="Li W."/>
        </authorList>
    </citation>
    <scope>NUCLEOTIDE SEQUENCE [LARGE SCALE GENOMIC DNA]</scope>
    <source>
        <strain evidence="2">cv. Menghai</strain>
        <tissue evidence="1">Leaf</tissue>
    </source>
</reference>
<protein>
    <submittedName>
        <fullName evidence="1">Uncharacterized protein</fullName>
    </submittedName>
</protein>
<feature type="non-terminal residue" evidence="1">
    <location>
        <position position="1"/>
    </location>
</feature>
<sequence>VLVSQMEMGMNFVQPNAQFPVLHKSLSLDIKGIKTDIVISRYEDNFLSCDFIRSLQAIFKLG</sequence>
<dbReference type="AlphaFoldDB" id="A0A6G1C171"/>
<accession>A0A6G1C171</accession>
<proteinExistence type="predicted"/>
<evidence type="ECO:0000313" key="1">
    <source>
        <dbReference type="EMBL" id="KAF0893920.1"/>
    </source>
</evidence>
<gene>
    <name evidence="1" type="ORF">E2562_031451</name>
</gene>
<dbReference type="EMBL" id="SPHZ02000011">
    <property type="protein sequence ID" value="KAF0893920.1"/>
    <property type="molecule type" value="Genomic_DNA"/>
</dbReference>
<dbReference type="OrthoDB" id="5839at2759"/>
<organism evidence="1 2">
    <name type="scientific">Oryza meyeriana var. granulata</name>
    <dbReference type="NCBI Taxonomy" id="110450"/>
    <lineage>
        <taxon>Eukaryota</taxon>
        <taxon>Viridiplantae</taxon>
        <taxon>Streptophyta</taxon>
        <taxon>Embryophyta</taxon>
        <taxon>Tracheophyta</taxon>
        <taxon>Spermatophyta</taxon>
        <taxon>Magnoliopsida</taxon>
        <taxon>Liliopsida</taxon>
        <taxon>Poales</taxon>
        <taxon>Poaceae</taxon>
        <taxon>BOP clade</taxon>
        <taxon>Oryzoideae</taxon>
        <taxon>Oryzeae</taxon>
        <taxon>Oryzinae</taxon>
        <taxon>Oryza</taxon>
        <taxon>Oryza meyeriana</taxon>
    </lineage>
</organism>
<dbReference type="Proteomes" id="UP000479710">
    <property type="component" value="Unassembled WGS sequence"/>
</dbReference>
<comment type="caution">
    <text evidence="1">The sequence shown here is derived from an EMBL/GenBank/DDBJ whole genome shotgun (WGS) entry which is preliminary data.</text>
</comment>
<keyword evidence="2" id="KW-1185">Reference proteome</keyword>